<dbReference type="Gene3D" id="3.40.50.150">
    <property type="entry name" value="Vaccinia Virus protein VP39"/>
    <property type="match status" value="1"/>
</dbReference>
<evidence type="ECO:0000256" key="1">
    <source>
        <dbReference type="ARBA" id="ARBA00006594"/>
    </source>
</evidence>
<dbReference type="Proteomes" id="UP000199584">
    <property type="component" value="Unassembled WGS sequence"/>
</dbReference>
<sequence>MLLANLPTNKTLRPVKEESVDWENTGNLYIEGDNLEALKILQESYLNKIKCIYIDPPYNTGKDFIYKDNFKQSREEYLADSGQVDGDGNRLFQNTESNGRFHSDWLSMMYPRLKLARNLLREDGVISWKKSGTYFTGVSRCFPCSLSTRWPNTGSTTKTETS</sequence>
<dbReference type="GO" id="GO:0032259">
    <property type="term" value="P:methylation"/>
    <property type="evidence" value="ECO:0007669"/>
    <property type="project" value="UniProtKB-KW"/>
</dbReference>
<dbReference type="SUPFAM" id="SSF53335">
    <property type="entry name" value="S-adenosyl-L-methionine-dependent methyltransferases"/>
    <property type="match status" value="1"/>
</dbReference>
<dbReference type="GO" id="GO:0009307">
    <property type="term" value="P:DNA restriction-modification system"/>
    <property type="evidence" value="ECO:0007669"/>
    <property type="project" value="UniProtKB-KW"/>
</dbReference>
<keyword evidence="3" id="KW-0808">Transferase</keyword>
<proteinExistence type="inferred from homology"/>
<protein>
    <submittedName>
        <fullName evidence="6">DNA methylase</fullName>
    </submittedName>
</protein>
<gene>
    <name evidence="6" type="ORF">SAMN05660706_1544</name>
</gene>
<evidence type="ECO:0000259" key="5">
    <source>
        <dbReference type="Pfam" id="PF01555"/>
    </source>
</evidence>
<dbReference type="InterPro" id="IPR029063">
    <property type="entry name" value="SAM-dependent_MTases_sf"/>
</dbReference>
<evidence type="ECO:0000256" key="4">
    <source>
        <dbReference type="ARBA" id="ARBA00022747"/>
    </source>
</evidence>
<dbReference type="GO" id="GO:0008170">
    <property type="term" value="F:N-methyltransferase activity"/>
    <property type="evidence" value="ECO:0007669"/>
    <property type="project" value="InterPro"/>
</dbReference>
<reference evidence="7" key="1">
    <citation type="submission" date="2016-10" db="EMBL/GenBank/DDBJ databases">
        <authorList>
            <person name="Varghese N."/>
            <person name="Submissions S."/>
        </authorList>
    </citation>
    <scope>NUCLEOTIDE SEQUENCE [LARGE SCALE GENOMIC DNA]</scope>
    <source>
        <strain evidence="7">DSM 3669</strain>
    </source>
</reference>
<dbReference type="Pfam" id="PF01555">
    <property type="entry name" value="N6_N4_Mtase"/>
    <property type="match status" value="1"/>
</dbReference>
<organism evidence="6 7">
    <name type="scientific">Desulfoscipio geothermicus DSM 3669</name>
    <dbReference type="NCBI Taxonomy" id="1121426"/>
    <lineage>
        <taxon>Bacteria</taxon>
        <taxon>Bacillati</taxon>
        <taxon>Bacillota</taxon>
        <taxon>Clostridia</taxon>
        <taxon>Eubacteriales</taxon>
        <taxon>Desulfallaceae</taxon>
        <taxon>Desulfoscipio</taxon>
    </lineage>
</organism>
<keyword evidence="7" id="KW-1185">Reference proteome</keyword>
<name>A0A1I6EL77_9FIRM</name>
<dbReference type="InterPro" id="IPR002941">
    <property type="entry name" value="DNA_methylase_N4/N6"/>
</dbReference>
<evidence type="ECO:0000313" key="7">
    <source>
        <dbReference type="Proteomes" id="UP000199584"/>
    </source>
</evidence>
<dbReference type="PROSITE" id="PS00092">
    <property type="entry name" value="N6_MTASE"/>
    <property type="match status" value="1"/>
</dbReference>
<accession>A0A1I6EL77</accession>
<feature type="domain" description="DNA methylase N-4/N-6" evidence="5">
    <location>
        <begin position="49"/>
        <end position="136"/>
    </location>
</feature>
<evidence type="ECO:0000256" key="2">
    <source>
        <dbReference type="ARBA" id="ARBA00022603"/>
    </source>
</evidence>
<dbReference type="AlphaFoldDB" id="A0A1I6EL77"/>
<evidence type="ECO:0000313" key="6">
    <source>
        <dbReference type="EMBL" id="SFR18212.1"/>
    </source>
</evidence>
<keyword evidence="4" id="KW-0680">Restriction system</keyword>
<evidence type="ECO:0000256" key="3">
    <source>
        <dbReference type="ARBA" id="ARBA00022679"/>
    </source>
</evidence>
<dbReference type="STRING" id="39060.SAMN05660706_1544"/>
<keyword evidence="2 6" id="KW-0489">Methyltransferase</keyword>
<comment type="similarity">
    <text evidence="1">Belongs to the N(4)/N(6)-methyltransferase family.</text>
</comment>
<dbReference type="GO" id="GO:0003677">
    <property type="term" value="F:DNA binding"/>
    <property type="evidence" value="ECO:0007669"/>
    <property type="project" value="InterPro"/>
</dbReference>
<dbReference type="EMBL" id="FOYM01000054">
    <property type="protein sequence ID" value="SFR18212.1"/>
    <property type="molecule type" value="Genomic_DNA"/>
</dbReference>
<dbReference type="InterPro" id="IPR002052">
    <property type="entry name" value="DNA_methylase_N6_adenine_CS"/>
</dbReference>